<evidence type="ECO:0000313" key="2">
    <source>
        <dbReference type="EMBL" id="KAK9130778.1"/>
    </source>
</evidence>
<dbReference type="Proteomes" id="UP001417504">
    <property type="component" value="Unassembled WGS sequence"/>
</dbReference>
<gene>
    <name evidence="2" type="ORF">Sjap_011265</name>
</gene>
<dbReference type="EMBL" id="JBBNAE010000004">
    <property type="protein sequence ID" value="KAK9130778.1"/>
    <property type="molecule type" value="Genomic_DNA"/>
</dbReference>
<protein>
    <submittedName>
        <fullName evidence="2">Uncharacterized protein</fullName>
    </submittedName>
</protein>
<sequence length="90" mass="9338">MLLDEKGRGKNPKRVAAPSGTADEGSDSPTVAAAEARDAPKQDKGKEGCSRATPLWLNSASSGRPGLTRSIIECGRPGQGESSRLKTFAV</sequence>
<evidence type="ECO:0000313" key="3">
    <source>
        <dbReference type="Proteomes" id="UP001417504"/>
    </source>
</evidence>
<comment type="caution">
    <text evidence="2">The sequence shown here is derived from an EMBL/GenBank/DDBJ whole genome shotgun (WGS) entry which is preliminary data.</text>
</comment>
<feature type="compositionally biased region" description="Basic and acidic residues" evidence="1">
    <location>
        <begin position="35"/>
        <end position="49"/>
    </location>
</feature>
<feature type="region of interest" description="Disordered" evidence="1">
    <location>
        <begin position="1"/>
        <end position="68"/>
    </location>
</feature>
<keyword evidence="3" id="KW-1185">Reference proteome</keyword>
<organism evidence="2 3">
    <name type="scientific">Stephania japonica</name>
    <dbReference type="NCBI Taxonomy" id="461633"/>
    <lineage>
        <taxon>Eukaryota</taxon>
        <taxon>Viridiplantae</taxon>
        <taxon>Streptophyta</taxon>
        <taxon>Embryophyta</taxon>
        <taxon>Tracheophyta</taxon>
        <taxon>Spermatophyta</taxon>
        <taxon>Magnoliopsida</taxon>
        <taxon>Ranunculales</taxon>
        <taxon>Menispermaceae</taxon>
        <taxon>Menispermoideae</taxon>
        <taxon>Cissampelideae</taxon>
        <taxon>Stephania</taxon>
    </lineage>
</organism>
<dbReference type="AlphaFoldDB" id="A0AAP0P4X0"/>
<evidence type="ECO:0000256" key="1">
    <source>
        <dbReference type="SAM" id="MobiDB-lite"/>
    </source>
</evidence>
<accession>A0AAP0P4X0</accession>
<reference evidence="2 3" key="1">
    <citation type="submission" date="2024-01" db="EMBL/GenBank/DDBJ databases">
        <title>Genome assemblies of Stephania.</title>
        <authorList>
            <person name="Yang L."/>
        </authorList>
    </citation>
    <scope>NUCLEOTIDE SEQUENCE [LARGE SCALE GENOMIC DNA]</scope>
    <source>
        <strain evidence="2">QJT</strain>
        <tissue evidence="2">Leaf</tissue>
    </source>
</reference>
<name>A0AAP0P4X0_9MAGN</name>
<proteinExistence type="predicted"/>